<dbReference type="CDD" id="cd06768">
    <property type="entry name" value="PDZ_NHERF-like"/>
    <property type="match status" value="2"/>
</dbReference>
<dbReference type="FunFam" id="2.30.42.10:FF:000068">
    <property type="entry name" value="Na(+)/H(+) exchange regulatory cofactor NHE-RF"/>
    <property type="match status" value="2"/>
</dbReference>
<feature type="domain" description="PDZ" evidence="6">
    <location>
        <begin position="11"/>
        <end position="91"/>
    </location>
</feature>
<protein>
    <recommendedName>
        <fullName evidence="4">Na(+)/H(+) exchange regulatory cofactor NHE-RF</fullName>
    </recommendedName>
</protein>
<feature type="region of interest" description="Disordered" evidence="5">
    <location>
        <begin position="109"/>
        <end position="147"/>
    </location>
</feature>
<dbReference type="PANTHER" id="PTHR14191">
    <property type="entry name" value="PDZ DOMAIN CONTAINING PROTEIN"/>
    <property type="match status" value="1"/>
</dbReference>
<sequence>MATPEPLRPRLCCLVRGEQGYGFHLHGEKGRRGQFIRRVEPGSPAEAAELRAGDRLVEVNGVNVEGETHHQVVQRIKAVEGQTRLLVVDKETDEELRRRQLTCTEEMAQRGLPPAHDPWEPKPGWTRAGSLGSKDGQKDVNGPPRELRPRLCHLRKGPQGYGFNLHSDKSRPGQYIRSVDVGSPAAHSGLRAQDRLIEVNGQNVEGLRHAEVVASIKAREDEARLLVVDPETDEHFKRLRVTPTEEHVEALSGYLECPSLLRKLALALPPVTCMWDRSTWKHDPFQESGLHLSPTAAEAKEKAKATRVNKRAPQMDWNQKREIFSNF</sequence>
<dbReference type="SMART" id="SM00228">
    <property type="entry name" value="PDZ"/>
    <property type="match status" value="2"/>
</dbReference>
<dbReference type="InterPro" id="IPR015098">
    <property type="entry name" value="EBP50_C"/>
</dbReference>
<dbReference type="GO" id="GO:0016324">
    <property type="term" value="C:apical plasma membrane"/>
    <property type="evidence" value="ECO:0007669"/>
    <property type="project" value="TreeGrafter"/>
</dbReference>
<accession>A0AA40LT13</accession>
<feature type="domain" description="PDZ" evidence="6">
    <location>
        <begin position="151"/>
        <end position="231"/>
    </location>
</feature>
<dbReference type="GO" id="GO:0005102">
    <property type="term" value="F:signaling receptor binding"/>
    <property type="evidence" value="ECO:0007669"/>
    <property type="project" value="TreeGrafter"/>
</dbReference>
<evidence type="ECO:0000256" key="5">
    <source>
        <dbReference type="SAM" id="MobiDB-lite"/>
    </source>
</evidence>
<dbReference type="PIRSF" id="PIRSF037866">
    <property type="entry name" value="EBP50"/>
    <property type="match status" value="1"/>
</dbReference>
<comment type="function">
    <text evidence="4">Scaffold protein that connects plasma membrane proteins with members of the ezrin/moesin/radixin family and thereby helps to link them to the actin cytoskeleton and to regulate their surface expression.</text>
</comment>
<keyword evidence="8" id="KW-1185">Reference proteome</keyword>
<keyword evidence="3 4" id="KW-0472">Membrane</keyword>
<reference evidence="7" key="1">
    <citation type="submission" date="2023-06" db="EMBL/GenBank/DDBJ databases">
        <title>Reference genome for the Northern bat (Eptesicus nilssonii), a most northern bat species.</title>
        <authorList>
            <person name="Laine V.N."/>
            <person name="Pulliainen A.T."/>
            <person name="Lilley T.M."/>
        </authorList>
    </citation>
    <scope>NUCLEOTIDE SEQUENCE</scope>
    <source>
        <strain evidence="7">BLF_Eptnil</strain>
        <tissue evidence="7">Kidney</tissue>
    </source>
</reference>
<evidence type="ECO:0000256" key="4">
    <source>
        <dbReference type="PIRNR" id="PIRNR037866"/>
    </source>
</evidence>
<organism evidence="7 8">
    <name type="scientific">Cnephaeus nilssonii</name>
    <name type="common">Northern bat</name>
    <name type="synonym">Eptesicus nilssonii</name>
    <dbReference type="NCBI Taxonomy" id="3371016"/>
    <lineage>
        <taxon>Eukaryota</taxon>
        <taxon>Metazoa</taxon>
        <taxon>Chordata</taxon>
        <taxon>Craniata</taxon>
        <taxon>Vertebrata</taxon>
        <taxon>Euteleostomi</taxon>
        <taxon>Mammalia</taxon>
        <taxon>Eutheria</taxon>
        <taxon>Laurasiatheria</taxon>
        <taxon>Chiroptera</taxon>
        <taxon>Yangochiroptera</taxon>
        <taxon>Vespertilionidae</taxon>
        <taxon>Cnephaeus</taxon>
    </lineage>
</organism>
<dbReference type="SUPFAM" id="SSF50156">
    <property type="entry name" value="PDZ domain-like"/>
    <property type="match status" value="2"/>
</dbReference>
<dbReference type="Proteomes" id="UP001177744">
    <property type="component" value="Unassembled WGS sequence"/>
</dbReference>
<dbReference type="Pfam" id="PF00595">
    <property type="entry name" value="PDZ"/>
    <property type="match status" value="2"/>
</dbReference>
<comment type="caution">
    <text evidence="7">The sequence shown here is derived from an EMBL/GenBank/DDBJ whole genome shotgun (WGS) entry which is preliminary data.</text>
</comment>
<evidence type="ECO:0000256" key="1">
    <source>
        <dbReference type="ARBA" id="ARBA00004184"/>
    </source>
</evidence>
<evidence type="ECO:0000313" key="8">
    <source>
        <dbReference type="Proteomes" id="UP001177744"/>
    </source>
</evidence>
<dbReference type="InterPro" id="IPR001478">
    <property type="entry name" value="PDZ"/>
</dbReference>
<evidence type="ECO:0000259" key="6">
    <source>
        <dbReference type="PROSITE" id="PS50106"/>
    </source>
</evidence>
<dbReference type="PANTHER" id="PTHR14191:SF4">
    <property type="entry name" value="NA(+)_H(+) EXCHANGE REGULATORY COFACTOR NHE-RF2"/>
    <property type="match status" value="1"/>
</dbReference>
<gene>
    <name evidence="7" type="ORF">QTO34_013398</name>
</gene>
<dbReference type="Pfam" id="PF09007">
    <property type="entry name" value="EBP50_C"/>
    <property type="match status" value="1"/>
</dbReference>
<dbReference type="InterPro" id="IPR017300">
    <property type="entry name" value="NHERF-1/NHERF-2"/>
</dbReference>
<dbReference type="InterPro" id="IPR051067">
    <property type="entry name" value="NHER"/>
</dbReference>
<name>A0AA40LT13_CNENI</name>
<dbReference type="PROSITE" id="PS50106">
    <property type="entry name" value="PDZ"/>
    <property type="match status" value="2"/>
</dbReference>
<evidence type="ECO:0000313" key="7">
    <source>
        <dbReference type="EMBL" id="KAK1344700.1"/>
    </source>
</evidence>
<dbReference type="Gene3D" id="2.30.42.10">
    <property type="match status" value="2"/>
</dbReference>
<dbReference type="GO" id="GO:0012505">
    <property type="term" value="C:endomembrane system"/>
    <property type="evidence" value="ECO:0007669"/>
    <property type="project" value="UniProtKB-SubCell"/>
</dbReference>
<dbReference type="GO" id="GO:0072659">
    <property type="term" value="P:protein localization to plasma membrane"/>
    <property type="evidence" value="ECO:0007669"/>
    <property type="project" value="TreeGrafter"/>
</dbReference>
<comment type="subcellular location">
    <subcellularLocation>
        <location evidence="1 4">Endomembrane system</location>
        <topology evidence="1 4">Peripheral membrane protein</topology>
    </subcellularLocation>
</comment>
<evidence type="ECO:0000256" key="3">
    <source>
        <dbReference type="ARBA" id="ARBA00023136"/>
    </source>
</evidence>
<dbReference type="InterPro" id="IPR036034">
    <property type="entry name" value="PDZ_sf"/>
</dbReference>
<evidence type="ECO:0000256" key="2">
    <source>
        <dbReference type="ARBA" id="ARBA00022737"/>
    </source>
</evidence>
<keyword evidence="2" id="KW-0677">Repeat</keyword>
<dbReference type="GO" id="GO:0043495">
    <property type="term" value="F:protein-membrane adaptor activity"/>
    <property type="evidence" value="ECO:0007669"/>
    <property type="project" value="TreeGrafter"/>
</dbReference>
<proteinExistence type="predicted"/>
<dbReference type="EMBL" id="JAULJE010000003">
    <property type="protein sequence ID" value="KAK1344700.1"/>
    <property type="molecule type" value="Genomic_DNA"/>
</dbReference>
<dbReference type="AlphaFoldDB" id="A0AA40LT13"/>